<dbReference type="InterPro" id="IPR001734">
    <property type="entry name" value="Na/solute_symporter"/>
</dbReference>
<dbReference type="GO" id="GO:0005886">
    <property type="term" value="C:plasma membrane"/>
    <property type="evidence" value="ECO:0007669"/>
    <property type="project" value="TreeGrafter"/>
</dbReference>
<keyword evidence="3" id="KW-0813">Transport</keyword>
<dbReference type="CDD" id="cd10322">
    <property type="entry name" value="SLC5sbd"/>
    <property type="match status" value="1"/>
</dbReference>
<dbReference type="OrthoDB" id="5453731at2"/>
<feature type="transmembrane region" description="Helical" evidence="8">
    <location>
        <begin position="174"/>
        <end position="190"/>
    </location>
</feature>
<feature type="transmembrane region" description="Helical" evidence="8">
    <location>
        <begin position="299"/>
        <end position="323"/>
    </location>
</feature>
<dbReference type="Pfam" id="PF00474">
    <property type="entry name" value="SSF"/>
    <property type="match status" value="1"/>
</dbReference>
<dbReference type="PROSITE" id="PS50283">
    <property type="entry name" value="NA_SOLUT_SYMP_3"/>
    <property type="match status" value="1"/>
</dbReference>
<feature type="transmembrane region" description="Helical" evidence="8">
    <location>
        <begin position="249"/>
        <end position="270"/>
    </location>
</feature>
<feature type="transmembrane region" description="Helical" evidence="8">
    <location>
        <begin position="38"/>
        <end position="62"/>
    </location>
</feature>
<sequence>MTLLLLYCLVFIGMGVYEYARRKNFEEFAVAGRRYGGAVISISIVASCIGASATIGMTGLAYSVGTPAFWWLGSGGVGLLILGVFLAKKVRSSGAYTLPDMAEKYISPSARRLMALIIIPAWSSILAAQFIAAAKTSASLSGMEFQTALFVCALFIIGYTVLGGQNSILKSDAVQFAMVIVGLLLALYFTKSASSVSLSSIPLQFTNDAFPLSKWSYFMLVIGGSYVVCPMLFGRLLSARNEVHARRGTFFAVFGIILSAVVIVCIGLYARGLAPAGADADSILTQVVPSVMPEWAGTLLLFALLSAIISSADSCLITAATVFEHDLLGGENVTRCRLLMAAIGIMALAIAYSGSSILTLLLAANDIYVCGVVAPMGVAILAHGKRSLSTRTMLAAIFLGGLCGLLAATTGLKFFSYIGGALSLAISLLALMKSHTQYNSEALGTAWQ</sequence>
<dbReference type="Proteomes" id="UP000434052">
    <property type="component" value="Unassembled WGS sequence"/>
</dbReference>
<keyword evidence="4 8" id="KW-0812">Transmembrane</keyword>
<feature type="transmembrane region" description="Helical" evidence="8">
    <location>
        <begin position="335"/>
        <end position="354"/>
    </location>
</feature>
<evidence type="ECO:0000256" key="7">
    <source>
        <dbReference type="RuleBase" id="RU362091"/>
    </source>
</evidence>
<feature type="transmembrane region" description="Helical" evidence="8">
    <location>
        <begin position="388"/>
        <end position="408"/>
    </location>
</feature>
<evidence type="ECO:0000313" key="10">
    <source>
        <dbReference type="Proteomes" id="UP000434052"/>
    </source>
</evidence>
<evidence type="ECO:0000256" key="4">
    <source>
        <dbReference type="ARBA" id="ARBA00022692"/>
    </source>
</evidence>
<accession>A0A6P1ZJE0</accession>
<dbReference type="Gene3D" id="1.20.1730.10">
    <property type="entry name" value="Sodium/glucose cotransporter"/>
    <property type="match status" value="1"/>
</dbReference>
<gene>
    <name evidence="9" type="ORF">DQK91_11605</name>
</gene>
<dbReference type="PANTHER" id="PTHR48086">
    <property type="entry name" value="SODIUM/PROLINE SYMPORTER-RELATED"/>
    <property type="match status" value="1"/>
</dbReference>
<evidence type="ECO:0000313" key="9">
    <source>
        <dbReference type="EMBL" id="TVM33309.1"/>
    </source>
</evidence>
<dbReference type="InterPro" id="IPR050277">
    <property type="entry name" value="Sodium:Solute_Symporter"/>
</dbReference>
<evidence type="ECO:0000256" key="3">
    <source>
        <dbReference type="ARBA" id="ARBA00022448"/>
    </source>
</evidence>
<dbReference type="EMBL" id="QMIF01000007">
    <property type="protein sequence ID" value="TVM33309.1"/>
    <property type="molecule type" value="Genomic_DNA"/>
</dbReference>
<comment type="similarity">
    <text evidence="2 7">Belongs to the sodium:solute symporter (SSF) (TC 2.A.21) family.</text>
</comment>
<dbReference type="InterPro" id="IPR038377">
    <property type="entry name" value="Na/Glc_symporter_sf"/>
</dbReference>
<evidence type="ECO:0000256" key="8">
    <source>
        <dbReference type="SAM" id="Phobius"/>
    </source>
</evidence>
<reference evidence="9 10" key="1">
    <citation type="submission" date="2018-06" db="EMBL/GenBank/DDBJ databases">
        <title>Complete genome of Desulfovibrio marinus P48SEP.</title>
        <authorList>
            <person name="Crispim J.S."/>
            <person name="Vidigal P.M.P."/>
            <person name="Silva L.C.F."/>
            <person name="Araujo L.C."/>
            <person name="Laguardia C.N."/>
            <person name="Dias R.S."/>
            <person name="Sousa M.P."/>
            <person name="Paula S.O."/>
            <person name="Silva C."/>
        </authorList>
    </citation>
    <scope>NUCLEOTIDE SEQUENCE [LARGE SCALE GENOMIC DNA]</scope>
    <source>
        <strain evidence="9 10">P48SEP</strain>
    </source>
</reference>
<dbReference type="GO" id="GO:0022857">
    <property type="term" value="F:transmembrane transporter activity"/>
    <property type="evidence" value="ECO:0007669"/>
    <property type="project" value="InterPro"/>
</dbReference>
<feature type="transmembrane region" description="Helical" evidence="8">
    <location>
        <begin position="414"/>
        <end position="432"/>
    </location>
</feature>
<keyword evidence="6 8" id="KW-0472">Membrane</keyword>
<evidence type="ECO:0000256" key="2">
    <source>
        <dbReference type="ARBA" id="ARBA00006434"/>
    </source>
</evidence>
<feature type="transmembrane region" description="Helical" evidence="8">
    <location>
        <begin position="215"/>
        <end position="237"/>
    </location>
</feature>
<proteinExistence type="inferred from homology"/>
<feature type="transmembrane region" description="Helical" evidence="8">
    <location>
        <begin position="113"/>
        <end position="133"/>
    </location>
</feature>
<dbReference type="PANTHER" id="PTHR48086:SF7">
    <property type="entry name" value="SODIUM-SOLUTE SYMPORTER-RELATED"/>
    <property type="match status" value="1"/>
</dbReference>
<feature type="transmembrane region" description="Helical" evidence="8">
    <location>
        <begin position="145"/>
        <end position="162"/>
    </location>
</feature>
<feature type="transmembrane region" description="Helical" evidence="8">
    <location>
        <begin position="68"/>
        <end position="87"/>
    </location>
</feature>
<evidence type="ECO:0000256" key="1">
    <source>
        <dbReference type="ARBA" id="ARBA00004141"/>
    </source>
</evidence>
<dbReference type="AlphaFoldDB" id="A0A6P1ZJE0"/>
<name>A0A6P1ZJE0_9BACT</name>
<feature type="transmembrane region" description="Helical" evidence="8">
    <location>
        <begin position="360"/>
        <end position="381"/>
    </location>
</feature>
<evidence type="ECO:0000256" key="6">
    <source>
        <dbReference type="ARBA" id="ARBA00023136"/>
    </source>
</evidence>
<evidence type="ECO:0000256" key="5">
    <source>
        <dbReference type="ARBA" id="ARBA00022989"/>
    </source>
</evidence>
<organism evidence="9 10">
    <name type="scientific">Oceanidesulfovibrio marinus</name>
    <dbReference type="NCBI Taxonomy" id="370038"/>
    <lineage>
        <taxon>Bacteria</taxon>
        <taxon>Pseudomonadati</taxon>
        <taxon>Thermodesulfobacteriota</taxon>
        <taxon>Desulfovibrionia</taxon>
        <taxon>Desulfovibrionales</taxon>
        <taxon>Desulfovibrionaceae</taxon>
        <taxon>Oceanidesulfovibrio</taxon>
    </lineage>
</organism>
<comment type="caution">
    <text evidence="9">The sequence shown here is derived from an EMBL/GenBank/DDBJ whole genome shotgun (WGS) entry which is preliminary data.</text>
</comment>
<keyword evidence="5 8" id="KW-1133">Transmembrane helix</keyword>
<comment type="subcellular location">
    <subcellularLocation>
        <location evidence="1">Membrane</location>
        <topology evidence="1">Multi-pass membrane protein</topology>
    </subcellularLocation>
</comment>
<dbReference type="RefSeq" id="WP_144305531.1">
    <property type="nucleotide sequence ID" value="NZ_QMIF01000007.1"/>
</dbReference>
<protein>
    <submittedName>
        <fullName evidence="9">Sodium:solute symporter family protein</fullName>
    </submittedName>
</protein>